<feature type="active site" description="Proton donor/acceptor" evidence="6">
    <location>
        <position position="321"/>
    </location>
</feature>
<evidence type="ECO:0000313" key="13">
    <source>
        <dbReference type="Proteomes" id="UP000602905"/>
    </source>
</evidence>
<feature type="compositionally biased region" description="Polar residues" evidence="9">
    <location>
        <begin position="529"/>
        <end position="542"/>
    </location>
</feature>
<feature type="region of interest" description="Disordered" evidence="9">
    <location>
        <begin position="1119"/>
        <end position="1241"/>
    </location>
</feature>
<dbReference type="SUPFAM" id="SSF63829">
    <property type="entry name" value="Calcium-dependent phosphotriesterase"/>
    <property type="match status" value="1"/>
</dbReference>
<evidence type="ECO:0000259" key="10">
    <source>
        <dbReference type="Pfam" id="PF08450"/>
    </source>
</evidence>
<feature type="repeat" description="WD" evidence="8">
    <location>
        <begin position="767"/>
        <end position="788"/>
    </location>
</feature>
<dbReference type="PROSITE" id="PS00678">
    <property type="entry name" value="WD_REPEATS_1"/>
    <property type="match status" value="1"/>
</dbReference>
<feature type="compositionally biased region" description="Basic residues" evidence="9">
    <location>
        <begin position="1156"/>
        <end position="1173"/>
    </location>
</feature>
<comment type="caution">
    <text evidence="12">The sequence shown here is derived from an EMBL/GenBank/DDBJ whole genome shotgun (WGS) entry which is preliminary data.</text>
</comment>
<keyword evidence="2 7" id="KW-0479">Metal-binding</keyword>
<sequence length="1691" mass="181946">MASAVFSLRGGVLVIWSCDQFMTGGLGLARGLGYVSALSMVHVALVSWPKALDPSSSATLTLLVDGYTTEDRIELLVQAIGITVRHLAKFQVLAVVRYQNLSLTIMSDPYAGVETIVLSEPLLKTQCILGEGPLYDPRTDTLHFLDIIRSKVYNYHLGSKELVVHEYDEAVTALAIRTDTPGFACAAARGFGLLHPPSTPSEKGHVEYLATPLTAEQEAKTRFNDGACDARGRFFAGTLADENAKGGSLWSYGIGDEGVRLVDDRDISDSNGLGWTLDNKIMYYTNSRHSQILAYDYDIETGNVSGRRVHIDIPKIHGVPDGLCFDTEGGLWSAHWRGSKLVRFSSEGKPTLVVQIPGALNVTACTFGGPNNDRLFVTTASPEASPEANASLSDYPQSGDLFEVELKVLDLVTATVCAMVFSIDPDNSSSLADDTPSAHSLSPSPTNESSYQDIYDDPRPTVPRQTNYAQSPSETPVPTLPDMSARANIGSRFSTTALAPGPDGSRVVVAGKDTLRILRIEDPEPPQPTNYVNYSGDGTNSPTVRTSRTYASAAASTDANEAGLTTSRFSQKSRRSAKSLSRFFGPNESVISSDTNLWSGAGSKLGFQSAIVDVEWSHQNFSNVIITAFGAGELVSWDLNKASGAKFADRTAPGAHIRSINCIRISPSIGSVLLTASQDGYVKYWDLRSFKPVVQIAHHGMAVRALAFSPGTESAQALVGLETGQLLRYDFRSPKTALDRLPVAHSSAILSIDWQSIGSGGTAGWAATGGMDKTVKIWDMNAPQMATLPIHTLHTTHPVKQAAWRPGCETEIAVVHLTPGISPQKAGVLGSTTSLVGIDMSLQIHAHGAKTPMLSSSPASHFIAKGPSHRQRALSHSETLITSASTDNLLQLGTVGHSSQPTAYDGDADRIEIWDVRRNWVAKYVLGDSVADGPVTELVWPNGGSRSAAPGSTLWVAYTSGTFSQHDMRNVFRPLDSIPRNGVTWETRGVVAFAVDSIERGEIPFDDVRPSARVMFLNRGGKEKSVADPAYVPRTQVKGSVPIPSFELGTFVKLARAYLFGGEPREHICLHNAQAALEAGQYRASQAWHMLLSLLTPLVVEGPLLPQIEAHDHASRLYTSLSGTHTPSPHSNQGSRAPSSGPAHGSFQRKSESPRRKYHTSRSRRPAVTRRTSRGSGSGSGHSKVTTRSRSVSVDSNSSLKHVGGGALDDESDSSDGDISESELEDIVANKPPPPGASGLSLIRTYTPRRIGGIGLVASSRLTVPNEADEHNLSLMGGGSSDEHLHTDTEPLHNSPTSDLEPSPETDSDTNTGPNSTLATWKPDTIPLPRTDSKSSVGTAKPSSLHPGNASPHLGRHGKERSGDSINAHRNSPVASRSHSLNAHKKVASDPNHGIRTRASTQTIFPDRGRPRKSRRDVNEAEEKYRQMGWEAMRETVAYYSERGDLQMSAALSTVGGVELGISPETHERIVDAYLDMLCRLRLYAPAAYVRKYAKSKFAERETTMNTTIYSACGRCGKTLPIVTKSENGARGQSGFCTKCKRFASKCAICRLPVKGLYFMCLECSHGGHQECYRSYYLSRPLANVDGSSTAANSRTSTILEPDPKSGTPSMQSLGLGAETEKPFDDAASVKTEKTQDTLITDPGNRNSMELPAQDGKGSAEWSPRGHPCAAGCGHYCWASNDRETADVNQV</sequence>
<feature type="region of interest" description="Disordered" evidence="9">
    <location>
        <begin position="1270"/>
        <end position="1421"/>
    </location>
</feature>
<dbReference type="InterPro" id="IPR019775">
    <property type="entry name" value="WD40_repeat_CS"/>
</dbReference>
<evidence type="ECO:0000256" key="7">
    <source>
        <dbReference type="PIRSR" id="PIRSR605511-2"/>
    </source>
</evidence>
<dbReference type="Pfam" id="PF00400">
    <property type="entry name" value="WD40"/>
    <property type="match status" value="2"/>
</dbReference>
<dbReference type="Pfam" id="PF17120">
    <property type="entry name" value="zf-RING_16"/>
    <property type="match status" value="1"/>
</dbReference>
<evidence type="ECO:0000313" key="12">
    <source>
        <dbReference type="EMBL" id="KAF8711950.1"/>
    </source>
</evidence>
<dbReference type="PROSITE" id="PS50082">
    <property type="entry name" value="WD_REPEATS_2"/>
    <property type="match status" value="2"/>
</dbReference>
<evidence type="ECO:0000259" key="11">
    <source>
        <dbReference type="Pfam" id="PF17120"/>
    </source>
</evidence>
<evidence type="ECO:0000256" key="9">
    <source>
        <dbReference type="SAM" id="MobiDB-lite"/>
    </source>
</evidence>
<feature type="compositionally biased region" description="Polar residues" evidence="9">
    <location>
        <begin position="1364"/>
        <end position="1381"/>
    </location>
</feature>
<dbReference type="InterPro" id="IPR037590">
    <property type="entry name" value="WDR24"/>
</dbReference>
<feature type="compositionally biased region" description="Acidic residues" evidence="9">
    <location>
        <begin position="1208"/>
        <end position="1226"/>
    </location>
</feature>
<organism evidence="12 13">
    <name type="scientific">Rhizoctonia solani</name>
    <dbReference type="NCBI Taxonomy" id="456999"/>
    <lineage>
        <taxon>Eukaryota</taxon>
        <taxon>Fungi</taxon>
        <taxon>Dikarya</taxon>
        <taxon>Basidiomycota</taxon>
        <taxon>Agaricomycotina</taxon>
        <taxon>Agaricomycetes</taxon>
        <taxon>Cantharellales</taxon>
        <taxon>Ceratobasidiaceae</taxon>
        <taxon>Rhizoctonia</taxon>
    </lineage>
</organism>
<feature type="region of interest" description="Disordered" evidence="9">
    <location>
        <begin position="521"/>
        <end position="542"/>
    </location>
</feature>
<feature type="compositionally biased region" description="Low complexity" evidence="9">
    <location>
        <begin position="1181"/>
        <end position="1199"/>
    </location>
</feature>
<comment type="cofactor">
    <cofactor evidence="7">
        <name>Zn(2+)</name>
        <dbReference type="ChEBI" id="CHEBI:29105"/>
    </cofactor>
    <text evidence="7">Binds 1 divalent metal cation per subunit.</text>
</comment>
<feature type="domain" description="WDR59/RTC1-like RING zinc finger" evidence="11">
    <location>
        <begin position="1544"/>
        <end position="1577"/>
    </location>
</feature>
<dbReference type="InterPro" id="IPR011042">
    <property type="entry name" value="6-blade_b-propeller_TolB-like"/>
</dbReference>
<keyword evidence="4" id="KW-0863">Zinc-finger</keyword>
<accession>A0A8H7LXS6</accession>
<dbReference type="Proteomes" id="UP000602905">
    <property type="component" value="Unassembled WGS sequence"/>
</dbReference>
<dbReference type="GO" id="GO:0008270">
    <property type="term" value="F:zinc ion binding"/>
    <property type="evidence" value="ECO:0007669"/>
    <property type="project" value="UniProtKB-KW"/>
</dbReference>
<dbReference type="GO" id="GO:0005774">
    <property type="term" value="C:vacuolar membrane"/>
    <property type="evidence" value="ECO:0007669"/>
    <property type="project" value="TreeGrafter"/>
</dbReference>
<dbReference type="Gene3D" id="2.130.10.10">
    <property type="entry name" value="YVTN repeat-like/Quinoprotein amine dehydrogenase"/>
    <property type="match status" value="1"/>
</dbReference>
<dbReference type="InterPro" id="IPR013658">
    <property type="entry name" value="SGL"/>
</dbReference>
<feature type="binding site" evidence="7">
    <location>
        <position position="271"/>
    </location>
    <ligand>
        <name>a divalent metal cation</name>
        <dbReference type="ChEBI" id="CHEBI:60240"/>
    </ligand>
</feature>
<dbReference type="GO" id="GO:0005829">
    <property type="term" value="C:cytosol"/>
    <property type="evidence" value="ECO:0007669"/>
    <property type="project" value="TreeGrafter"/>
</dbReference>
<name>A0A8H7LXS6_9AGAM</name>
<feature type="compositionally biased region" description="Polar residues" evidence="9">
    <location>
        <begin position="1119"/>
        <end position="1138"/>
    </location>
</feature>
<dbReference type="Gene3D" id="2.120.10.30">
    <property type="entry name" value="TolB, C-terminal domain"/>
    <property type="match status" value="1"/>
</dbReference>
<dbReference type="InterPro" id="IPR015943">
    <property type="entry name" value="WD40/YVTN_repeat-like_dom_sf"/>
</dbReference>
<evidence type="ECO:0000256" key="5">
    <source>
        <dbReference type="ARBA" id="ARBA00022833"/>
    </source>
</evidence>
<feature type="binding site" evidence="7">
    <location>
        <position position="222"/>
    </location>
    <ligand>
        <name>substrate</name>
    </ligand>
</feature>
<protein>
    <submittedName>
        <fullName evidence="12">WD40 repeats protein</fullName>
    </submittedName>
</protein>
<dbReference type="PRINTS" id="PR01790">
    <property type="entry name" value="SMP30FAMILY"/>
</dbReference>
<gene>
    <name evidence="12" type="ORF">RHS03_01393</name>
</gene>
<feature type="binding site" evidence="7">
    <location>
        <position position="321"/>
    </location>
    <ligand>
        <name>a divalent metal cation</name>
        <dbReference type="ChEBI" id="CHEBI:60240"/>
    </ligand>
</feature>
<keyword evidence="3" id="KW-0677">Repeat</keyword>
<keyword evidence="5 7" id="KW-0862">Zinc</keyword>
<dbReference type="InterPro" id="IPR001680">
    <property type="entry name" value="WD40_rpt"/>
</dbReference>
<evidence type="ECO:0000256" key="4">
    <source>
        <dbReference type="ARBA" id="ARBA00022771"/>
    </source>
</evidence>
<proteinExistence type="predicted"/>
<dbReference type="Pfam" id="PF08450">
    <property type="entry name" value="SGL"/>
    <property type="match status" value="1"/>
</dbReference>
<evidence type="ECO:0000256" key="6">
    <source>
        <dbReference type="PIRSR" id="PIRSR605511-1"/>
    </source>
</evidence>
<feature type="binding site" evidence="7">
    <location>
        <position position="131"/>
    </location>
    <ligand>
        <name>a divalent metal cation</name>
        <dbReference type="ChEBI" id="CHEBI:60240"/>
    </ligand>
</feature>
<evidence type="ECO:0000256" key="8">
    <source>
        <dbReference type="PROSITE-ProRule" id="PRU00221"/>
    </source>
</evidence>
<feature type="binding site" evidence="7">
    <location>
        <position position="242"/>
    </location>
    <ligand>
        <name>substrate</name>
    </ligand>
</feature>
<evidence type="ECO:0000256" key="3">
    <source>
        <dbReference type="ARBA" id="ARBA00022737"/>
    </source>
</evidence>
<evidence type="ECO:0000256" key="1">
    <source>
        <dbReference type="ARBA" id="ARBA00022574"/>
    </source>
</evidence>
<dbReference type="InterPro" id="IPR036322">
    <property type="entry name" value="WD40_repeat_dom_sf"/>
</dbReference>
<feature type="domain" description="SMP-30/Gluconolactonase/LRE-like region" evidence="10">
    <location>
        <begin position="129"/>
        <end position="380"/>
    </location>
</feature>
<feature type="non-terminal residue" evidence="12">
    <location>
        <position position="1691"/>
    </location>
</feature>
<dbReference type="EMBL" id="JACYCD010000045">
    <property type="protein sequence ID" value="KAF8711950.1"/>
    <property type="molecule type" value="Genomic_DNA"/>
</dbReference>
<dbReference type="GO" id="GO:0016239">
    <property type="term" value="P:positive regulation of macroautophagy"/>
    <property type="evidence" value="ECO:0007669"/>
    <property type="project" value="TreeGrafter"/>
</dbReference>
<dbReference type="SMART" id="SM00320">
    <property type="entry name" value="WD40"/>
    <property type="match status" value="4"/>
</dbReference>
<feature type="repeat" description="WD" evidence="8">
    <location>
        <begin position="653"/>
        <end position="695"/>
    </location>
</feature>
<dbReference type="InterPro" id="IPR005511">
    <property type="entry name" value="SMP-30"/>
</dbReference>
<feature type="compositionally biased region" description="Polar residues" evidence="9">
    <location>
        <begin position="1588"/>
        <end position="1599"/>
    </location>
</feature>
<reference evidence="12" key="1">
    <citation type="submission" date="2020-09" db="EMBL/GenBank/DDBJ databases">
        <title>Comparative genome analyses of four rice-infecting Rhizoctonia solani isolates reveal extensive enrichment of homogalacturonan modification genes.</title>
        <authorList>
            <person name="Lee D.-Y."/>
            <person name="Jeon J."/>
            <person name="Kim K.-T."/>
            <person name="Cheong K."/>
            <person name="Song H."/>
            <person name="Choi G."/>
            <person name="Ko J."/>
            <person name="Opiyo S.O."/>
            <person name="Zuo S."/>
            <person name="Madhav S."/>
            <person name="Lee Y.-H."/>
            <person name="Wang G.-L."/>
        </authorList>
    </citation>
    <scope>NUCLEOTIDE SEQUENCE</scope>
    <source>
        <strain evidence="12">AG1-IA WGL</strain>
    </source>
</reference>
<dbReference type="OrthoDB" id="60955at2759"/>
<keyword evidence="1 8" id="KW-0853">WD repeat</keyword>
<dbReference type="GO" id="GO:0061700">
    <property type="term" value="C:GATOR2 complex"/>
    <property type="evidence" value="ECO:0007669"/>
    <property type="project" value="TreeGrafter"/>
</dbReference>
<feature type="region of interest" description="Disordered" evidence="9">
    <location>
        <begin position="1588"/>
        <end position="1663"/>
    </location>
</feature>
<feature type="compositionally biased region" description="Polar residues" evidence="9">
    <location>
        <begin position="428"/>
        <end position="452"/>
    </location>
</feature>
<dbReference type="SUPFAM" id="SSF50978">
    <property type="entry name" value="WD40 repeat-like"/>
    <property type="match status" value="2"/>
</dbReference>
<feature type="region of interest" description="Disordered" evidence="9">
    <location>
        <begin position="428"/>
        <end position="485"/>
    </location>
</feature>
<feature type="compositionally biased region" description="Polar residues" evidence="9">
    <location>
        <begin position="1309"/>
        <end position="1319"/>
    </location>
</feature>
<feature type="binding site" evidence="7">
    <location>
        <position position="224"/>
    </location>
    <ligand>
        <name>substrate</name>
    </ligand>
</feature>
<dbReference type="PROSITE" id="PS50294">
    <property type="entry name" value="WD_REPEATS_REGION"/>
    <property type="match status" value="1"/>
</dbReference>
<dbReference type="InterPro" id="IPR049566">
    <property type="entry name" value="WDR59_RTC1-like_RING_Znf"/>
</dbReference>
<dbReference type="PANTHER" id="PTHR46200">
    <property type="entry name" value="GATOR COMPLEX PROTEIN WDR24"/>
    <property type="match status" value="1"/>
</dbReference>
<feature type="compositionally biased region" description="Polar residues" evidence="9">
    <location>
        <begin position="463"/>
        <end position="476"/>
    </location>
</feature>
<dbReference type="GO" id="GO:1904263">
    <property type="term" value="P:positive regulation of TORC1 signaling"/>
    <property type="evidence" value="ECO:0007669"/>
    <property type="project" value="TreeGrafter"/>
</dbReference>
<dbReference type="PANTHER" id="PTHR46200:SF1">
    <property type="entry name" value="GATOR COMPLEX PROTEIN WDR24"/>
    <property type="match status" value="1"/>
</dbReference>
<evidence type="ECO:0000256" key="2">
    <source>
        <dbReference type="ARBA" id="ARBA00022723"/>
    </source>
</evidence>
<feature type="compositionally biased region" description="Basic and acidic residues" evidence="9">
    <location>
        <begin position="1281"/>
        <end position="1291"/>
    </location>
</feature>